<reference evidence="2" key="1">
    <citation type="submission" date="2023-03" db="EMBL/GenBank/DDBJ databases">
        <title>Chromosome-scale reference genome and RAD-based genetic map of yellow starthistle (Centaurea solstitialis) reveal putative structural variation and QTLs associated with invader traits.</title>
        <authorList>
            <person name="Reatini B."/>
            <person name="Cang F.A."/>
            <person name="Jiang Q."/>
            <person name="Mckibben M.T.W."/>
            <person name="Barker M.S."/>
            <person name="Rieseberg L.H."/>
            <person name="Dlugosch K.M."/>
        </authorList>
    </citation>
    <scope>NUCLEOTIDE SEQUENCE</scope>
    <source>
        <strain evidence="2">CAN-66</strain>
        <tissue evidence="2">Leaf</tissue>
    </source>
</reference>
<dbReference type="EMBL" id="JARYMX010000005">
    <property type="protein sequence ID" value="KAJ9549623.1"/>
    <property type="molecule type" value="Genomic_DNA"/>
</dbReference>
<feature type="compositionally biased region" description="Polar residues" evidence="1">
    <location>
        <begin position="75"/>
        <end position="93"/>
    </location>
</feature>
<evidence type="ECO:0000313" key="2">
    <source>
        <dbReference type="EMBL" id="KAJ9549623.1"/>
    </source>
</evidence>
<evidence type="ECO:0000313" key="3">
    <source>
        <dbReference type="Proteomes" id="UP001172457"/>
    </source>
</evidence>
<gene>
    <name evidence="2" type="ORF">OSB04_022166</name>
</gene>
<keyword evidence="3" id="KW-1185">Reference proteome</keyword>
<dbReference type="AlphaFoldDB" id="A0AA38TFF3"/>
<protein>
    <submittedName>
        <fullName evidence="2">Uncharacterized protein</fullName>
    </submittedName>
</protein>
<feature type="region of interest" description="Disordered" evidence="1">
    <location>
        <begin position="42"/>
        <end position="93"/>
    </location>
</feature>
<dbReference type="Proteomes" id="UP001172457">
    <property type="component" value="Chromosome 5"/>
</dbReference>
<name>A0AA38TFF3_9ASTR</name>
<proteinExistence type="predicted"/>
<comment type="caution">
    <text evidence="2">The sequence shown here is derived from an EMBL/GenBank/DDBJ whole genome shotgun (WGS) entry which is preliminary data.</text>
</comment>
<sequence>MKGFLEVKTRVTISHSKAVEWLLELSKAIRLRMLSSLDPSFSDVISHNHRHSHHQQVSEEKKSTEQSTDLDDQTYRQQNSNNNVLKSPACSSD</sequence>
<accession>A0AA38TFF3</accession>
<organism evidence="2 3">
    <name type="scientific">Centaurea solstitialis</name>
    <name type="common">yellow star-thistle</name>
    <dbReference type="NCBI Taxonomy" id="347529"/>
    <lineage>
        <taxon>Eukaryota</taxon>
        <taxon>Viridiplantae</taxon>
        <taxon>Streptophyta</taxon>
        <taxon>Embryophyta</taxon>
        <taxon>Tracheophyta</taxon>
        <taxon>Spermatophyta</taxon>
        <taxon>Magnoliopsida</taxon>
        <taxon>eudicotyledons</taxon>
        <taxon>Gunneridae</taxon>
        <taxon>Pentapetalae</taxon>
        <taxon>asterids</taxon>
        <taxon>campanulids</taxon>
        <taxon>Asterales</taxon>
        <taxon>Asteraceae</taxon>
        <taxon>Carduoideae</taxon>
        <taxon>Cardueae</taxon>
        <taxon>Centaureinae</taxon>
        <taxon>Centaurea</taxon>
    </lineage>
</organism>
<evidence type="ECO:0000256" key="1">
    <source>
        <dbReference type="SAM" id="MobiDB-lite"/>
    </source>
</evidence>